<comment type="similarity">
    <text evidence="1 2">Belongs to the outer membrane factor (OMF) (TC 1.B.17) family.</text>
</comment>
<dbReference type="Gene3D" id="1.20.1600.10">
    <property type="entry name" value="Outer membrane efflux proteins (OEP)"/>
    <property type="match status" value="1"/>
</dbReference>
<sequence length="463" mass="47994">MKRVASLGLAALLAGCSMAPKYVRPEAPVPASWPVGDAYLAQSEAALPAVSYRDIFTDARLQALVEQALANNRDLRVAAANLAAARAQVRVVRANQFPEVAASASASRDSGTGGKAASTSYSISGGISSFELDLFGRLASATEAQKQTALASEASARTVRLGLVADLANAWAGYGADQELLKLAEATASSAQATVKLTRARLEGGVAPRTDLRQAEQVLSTAEADVAAQKTALAQDRNLIMLLVGAPFDPALLPGDLSEVVASIKALPAGTSSEVLLRRPDVVAAEYRLRSANANIGVARAELFPRITLTGLLGLASDSLAALFTGDAFHTTVGGNASYSIFNAGGARAGVAVSEAQRDAALATYELAIQTAFREVADALARQGTIGDELAAVERRTAAATDTATLVTAQYRGGIASSLDNLDAQRSLYTVQRTLVGERLLLISNRVTLYRVLGGDQAAASPR</sequence>
<comment type="subcellular location">
    <subcellularLocation>
        <location evidence="2">Cell membrane</location>
        <topology evidence="2">Lipid-anchor</topology>
    </subcellularLocation>
</comment>
<dbReference type="Gene3D" id="2.20.200.10">
    <property type="entry name" value="Outer membrane efflux proteins (OEP)"/>
    <property type="match status" value="1"/>
</dbReference>
<accession>A0A7X1FT03</accession>
<dbReference type="Proteomes" id="UP000566813">
    <property type="component" value="Unassembled WGS sequence"/>
</dbReference>
<proteinExistence type="inferred from homology"/>
<dbReference type="AlphaFoldDB" id="A0A7X1FT03"/>
<protein>
    <submittedName>
        <fullName evidence="3">Efflux transporter outer membrane subunit</fullName>
    </submittedName>
</protein>
<feature type="signal peptide" evidence="2">
    <location>
        <begin position="1"/>
        <end position="19"/>
    </location>
</feature>
<keyword evidence="2" id="KW-1134">Transmembrane beta strand</keyword>
<keyword evidence="2" id="KW-0449">Lipoprotein</keyword>
<dbReference type="RefSeq" id="WP_185664719.1">
    <property type="nucleotide sequence ID" value="NZ_JACLAW010000009.1"/>
</dbReference>
<evidence type="ECO:0000313" key="3">
    <source>
        <dbReference type="EMBL" id="MBC2666423.1"/>
    </source>
</evidence>
<name>A0A7X1FT03_9SPHN</name>
<evidence type="ECO:0000256" key="2">
    <source>
        <dbReference type="RuleBase" id="RU362097"/>
    </source>
</evidence>
<dbReference type="InterPro" id="IPR010131">
    <property type="entry name" value="MdtP/NodT-like"/>
</dbReference>
<keyword evidence="2" id="KW-0812">Transmembrane</keyword>
<dbReference type="NCBIfam" id="TIGR01845">
    <property type="entry name" value="outer_NodT"/>
    <property type="match status" value="1"/>
</dbReference>
<keyword evidence="2" id="KW-0564">Palmitate</keyword>
<keyword evidence="4" id="KW-1185">Reference proteome</keyword>
<dbReference type="PROSITE" id="PS51257">
    <property type="entry name" value="PROKAR_LIPOPROTEIN"/>
    <property type="match status" value="1"/>
</dbReference>
<organism evidence="3 4">
    <name type="scientific">Novosphingobium flavum</name>
    <dbReference type="NCBI Taxonomy" id="1778672"/>
    <lineage>
        <taxon>Bacteria</taxon>
        <taxon>Pseudomonadati</taxon>
        <taxon>Pseudomonadota</taxon>
        <taxon>Alphaproteobacteria</taxon>
        <taxon>Sphingomonadales</taxon>
        <taxon>Sphingomonadaceae</taxon>
        <taxon>Novosphingobium</taxon>
    </lineage>
</organism>
<dbReference type="PANTHER" id="PTHR30203">
    <property type="entry name" value="OUTER MEMBRANE CATION EFFLUX PROTEIN"/>
    <property type="match status" value="1"/>
</dbReference>
<comment type="caution">
    <text evidence="3">The sequence shown here is derived from an EMBL/GenBank/DDBJ whole genome shotgun (WGS) entry which is preliminary data.</text>
</comment>
<gene>
    <name evidence="3" type="ORF">H7F51_12915</name>
</gene>
<dbReference type="GO" id="GO:0005886">
    <property type="term" value="C:plasma membrane"/>
    <property type="evidence" value="ECO:0007669"/>
    <property type="project" value="UniProtKB-SubCell"/>
</dbReference>
<evidence type="ECO:0000313" key="4">
    <source>
        <dbReference type="Proteomes" id="UP000566813"/>
    </source>
</evidence>
<dbReference type="SUPFAM" id="SSF56954">
    <property type="entry name" value="Outer membrane efflux proteins (OEP)"/>
    <property type="match status" value="1"/>
</dbReference>
<evidence type="ECO:0000256" key="1">
    <source>
        <dbReference type="ARBA" id="ARBA00007613"/>
    </source>
</evidence>
<dbReference type="InterPro" id="IPR003423">
    <property type="entry name" value="OMP_efflux"/>
</dbReference>
<dbReference type="PANTHER" id="PTHR30203:SF32">
    <property type="entry name" value="CATION EFFLUX SYSTEM PROTEIN CUSC"/>
    <property type="match status" value="1"/>
</dbReference>
<dbReference type="GO" id="GO:0015562">
    <property type="term" value="F:efflux transmembrane transporter activity"/>
    <property type="evidence" value="ECO:0007669"/>
    <property type="project" value="InterPro"/>
</dbReference>
<feature type="chain" id="PRO_5031595836" evidence="2">
    <location>
        <begin position="20"/>
        <end position="463"/>
    </location>
</feature>
<keyword evidence="2" id="KW-0472">Membrane</keyword>
<keyword evidence="2" id="KW-0732">Signal</keyword>
<dbReference type="EMBL" id="JACLAW010000009">
    <property type="protein sequence ID" value="MBC2666423.1"/>
    <property type="molecule type" value="Genomic_DNA"/>
</dbReference>
<reference evidence="3 4" key="1">
    <citation type="submission" date="2020-08" db="EMBL/GenBank/DDBJ databases">
        <title>The genome sequence of type strain Novosphingobium flavum NBRC 111647.</title>
        <authorList>
            <person name="Liu Y."/>
        </authorList>
    </citation>
    <scope>NUCLEOTIDE SEQUENCE [LARGE SCALE GENOMIC DNA]</scope>
    <source>
        <strain evidence="3 4">NBRC 111647</strain>
    </source>
</reference>
<dbReference type="Pfam" id="PF02321">
    <property type="entry name" value="OEP"/>
    <property type="match status" value="2"/>
</dbReference>